<dbReference type="PANTHER" id="PTHR47706">
    <property type="entry name" value="NMRA-LIKE FAMILY PROTEIN"/>
    <property type="match status" value="1"/>
</dbReference>
<feature type="domain" description="NmrA-like" evidence="3">
    <location>
        <begin position="10"/>
        <end position="263"/>
    </location>
</feature>
<dbReference type="InterPro" id="IPR036275">
    <property type="entry name" value="YdgH-like_sf"/>
</dbReference>
<sequence length="382" mass="41749">MKTDNFNHAEKVLVLGSGQLGAAVLDALVPAVIERQGTVSVIVSPAAWDEAGQLRSANHQALADAGATFLAVDIAGSAMETLADQFRGFTTVINCMGFVAGPGTQLKITRAVLAAGVPRYFPWQFGVNYDVVGKGSGQPVWDEQYDVRTLLRAQRATEWVIVSTGMFTSFLRTRLRCSEFIQPNPSRPWQLGYPVTVTSPADIGRLTTAIYLHQPRIVNEVVFVAGETTSYRQLADTVERVTQQTFSKAVHTLPALLEQLRTNPDDAMLRYRAAFARGWRVVADGRHGMPATSCRPGHCRLAADRALIFSQDRMTMNKLIPLIVLSCLLPLAANARTITATGDTDHAESKIRQQAAREGVTTYRITEARMGNKVHITAKIAD</sequence>
<dbReference type="Proteomes" id="UP000272440">
    <property type="component" value="Unassembled WGS sequence"/>
</dbReference>
<dbReference type="SUPFAM" id="SSF51735">
    <property type="entry name" value="NAD(P)-binding Rossmann-fold domains"/>
    <property type="match status" value="1"/>
</dbReference>
<proteinExistence type="predicted"/>
<dbReference type="InterPro" id="IPR036291">
    <property type="entry name" value="NAD(P)-bd_dom_sf"/>
</dbReference>
<protein>
    <submittedName>
        <fullName evidence="4">Aromatic alcohol reductase</fullName>
    </submittedName>
</protein>
<evidence type="ECO:0000313" key="5">
    <source>
        <dbReference type="Proteomes" id="UP000272440"/>
    </source>
</evidence>
<dbReference type="CDD" id="cd05259">
    <property type="entry name" value="PCBER_SDR_a"/>
    <property type="match status" value="1"/>
</dbReference>
<keyword evidence="2" id="KW-0560">Oxidoreductase</keyword>
<dbReference type="SUPFAM" id="SSF159871">
    <property type="entry name" value="YdgH-like"/>
    <property type="match status" value="1"/>
</dbReference>
<dbReference type="Gene3D" id="3.90.25.10">
    <property type="entry name" value="UDP-galactose 4-epimerase, domain 1"/>
    <property type="match status" value="1"/>
</dbReference>
<evidence type="ECO:0000256" key="1">
    <source>
        <dbReference type="ARBA" id="ARBA00022857"/>
    </source>
</evidence>
<dbReference type="InterPro" id="IPR045312">
    <property type="entry name" value="PCBER-like"/>
</dbReference>
<keyword evidence="1" id="KW-0521">NADP</keyword>
<reference evidence="4 5" key="1">
    <citation type="journal article" date="2019" name="Antimicrob. Agents Chemother.">
        <title>Applying Rapid Whole Genome Sequencing to Predict Phenotypic Antimicrobial Susceptibility Testing Results Among Carbapenem-Resistant Klebsiella pneumoniae Clinical Isolates.</title>
        <authorList>
            <person name="Tamma P.D."/>
            <person name="Fan Y."/>
            <person name="Bergman Y."/>
            <person name="Pertea G."/>
            <person name="Kazmi A."/>
            <person name="Lewis S."/>
            <person name="Carroll K.C."/>
            <person name="Schatz M.C."/>
            <person name="Timp W."/>
            <person name="Simner P.J."/>
        </authorList>
    </citation>
    <scope>NUCLEOTIDE SEQUENCE [LARGE SCALE GENOMIC DNA]</scope>
    <source>
        <strain evidence="4 5">KLPN_33</strain>
    </source>
</reference>
<dbReference type="Gene3D" id="3.40.50.720">
    <property type="entry name" value="NAD(P)-binding Rossmann-like Domain"/>
    <property type="match status" value="1"/>
</dbReference>
<dbReference type="InterPro" id="IPR051609">
    <property type="entry name" value="NmrA/Isoflavone_reductase-like"/>
</dbReference>
<dbReference type="PANTHER" id="PTHR47706:SF6">
    <property type="entry name" value="NMRA-LIKE FAMILY PROTEIN (AFU_ORTHOLOGUE AFUA_6G00280)"/>
    <property type="match status" value="1"/>
</dbReference>
<evidence type="ECO:0000313" key="4">
    <source>
        <dbReference type="EMBL" id="RRE43140.1"/>
    </source>
</evidence>
<evidence type="ECO:0000256" key="2">
    <source>
        <dbReference type="ARBA" id="ARBA00023002"/>
    </source>
</evidence>
<name>A0A3P2EFD5_KLEPN</name>
<dbReference type="InterPro" id="IPR008030">
    <property type="entry name" value="NmrA-like"/>
</dbReference>
<accession>A0A3P2EFD5</accession>
<dbReference type="Pfam" id="PF05368">
    <property type="entry name" value="NmrA"/>
    <property type="match status" value="1"/>
</dbReference>
<gene>
    <name evidence="4" type="ORF">EAO28_02060</name>
</gene>
<dbReference type="GO" id="GO:0016491">
    <property type="term" value="F:oxidoreductase activity"/>
    <property type="evidence" value="ECO:0007669"/>
    <property type="project" value="UniProtKB-KW"/>
</dbReference>
<dbReference type="AlphaFoldDB" id="A0A3P2EFD5"/>
<evidence type="ECO:0000259" key="3">
    <source>
        <dbReference type="Pfam" id="PF05368"/>
    </source>
</evidence>
<comment type="caution">
    <text evidence="4">The sequence shown here is derived from an EMBL/GenBank/DDBJ whole genome shotgun (WGS) entry which is preliminary data.</text>
</comment>
<dbReference type="EMBL" id="RCZY01000002">
    <property type="protein sequence ID" value="RRE43140.1"/>
    <property type="molecule type" value="Genomic_DNA"/>
</dbReference>
<organism evidence="4 5">
    <name type="scientific">Klebsiella pneumoniae</name>
    <dbReference type="NCBI Taxonomy" id="573"/>
    <lineage>
        <taxon>Bacteria</taxon>
        <taxon>Pseudomonadati</taxon>
        <taxon>Pseudomonadota</taxon>
        <taxon>Gammaproteobacteria</taxon>
        <taxon>Enterobacterales</taxon>
        <taxon>Enterobacteriaceae</taxon>
        <taxon>Klebsiella/Raoultella group</taxon>
        <taxon>Klebsiella</taxon>
        <taxon>Klebsiella pneumoniae complex</taxon>
    </lineage>
</organism>